<proteinExistence type="predicted"/>
<evidence type="ECO:0000313" key="2">
    <source>
        <dbReference type="Proteomes" id="UP000504637"/>
    </source>
</evidence>
<evidence type="ECO:0000313" key="3">
    <source>
        <dbReference type="RefSeq" id="XP_033459102.1"/>
    </source>
</evidence>
<reference evidence="3" key="1">
    <citation type="submission" date="2020-01" db="EMBL/GenBank/DDBJ databases">
        <authorList>
            <consortium name="DOE Joint Genome Institute"/>
            <person name="Haridas S."/>
            <person name="Albert R."/>
            <person name="Binder M."/>
            <person name="Bloem J."/>
            <person name="Labutti K."/>
            <person name="Salamov A."/>
            <person name="Andreopoulos B."/>
            <person name="Baker S.E."/>
            <person name="Barry K."/>
            <person name="Bills G."/>
            <person name="Bluhm B.H."/>
            <person name="Cannon C."/>
            <person name="Castanera R."/>
            <person name="Culley D.E."/>
            <person name="Daum C."/>
            <person name="Ezra D."/>
            <person name="Gonzalez J.B."/>
            <person name="Henrissat B."/>
            <person name="Kuo A."/>
            <person name="Liang C."/>
            <person name="Lipzen A."/>
            <person name="Lutzoni F."/>
            <person name="Magnuson J."/>
            <person name="Mondo S."/>
            <person name="Nolan M."/>
            <person name="Ohm R."/>
            <person name="Pangilinan J."/>
            <person name="Park H.-J."/>
            <person name="Ramirez L."/>
            <person name="Alfaro M."/>
            <person name="Sun H."/>
            <person name="Tritt A."/>
            <person name="Yoshinaga Y."/>
            <person name="Zwiers L.-H."/>
            <person name="Turgeon B.G."/>
            <person name="Goodwin S.B."/>
            <person name="Spatafora J.W."/>
            <person name="Crous P.W."/>
            <person name="Grigoriev I.V."/>
        </authorList>
    </citation>
    <scope>NUCLEOTIDE SEQUENCE</scope>
    <source>
        <strain evidence="3">CBS 342.82</strain>
    </source>
</reference>
<reference evidence="3" key="3">
    <citation type="submission" date="2025-08" db="UniProtKB">
        <authorList>
            <consortium name="RefSeq"/>
        </authorList>
    </citation>
    <scope>IDENTIFICATION</scope>
    <source>
        <strain evidence="3">CBS 342.82</strain>
    </source>
</reference>
<evidence type="ECO:0000256" key="1">
    <source>
        <dbReference type="SAM" id="MobiDB-lite"/>
    </source>
</evidence>
<organism evidence="3">
    <name type="scientific">Dissoconium aciculare CBS 342.82</name>
    <dbReference type="NCBI Taxonomy" id="1314786"/>
    <lineage>
        <taxon>Eukaryota</taxon>
        <taxon>Fungi</taxon>
        <taxon>Dikarya</taxon>
        <taxon>Ascomycota</taxon>
        <taxon>Pezizomycotina</taxon>
        <taxon>Dothideomycetes</taxon>
        <taxon>Dothideomycetidae</taxon>
        <taxon>Mycosphaerellales</taxon>
        <taxon>Dissoconiaceae</taxon>
        <taxon>Dissoconium</taxon>
    </lineage>
</organism>
<name>A0A6J3M233_9PEZI</name>
<keyword evidence="2" id="KW-1185">Reference proteome</keyword>
<feature type="compositionally biased region" description="Low complexity" evidence="1">
    <location>
        <begin position="23"/>
        <end position="40"/>
    </location>
</feature>
<reference evidence="3" key="2">
    <citation type="submission" date="2020-04" db="EMBL/GenBank/DDBJ databases">
        <authorList>
            <consortium name="NCBI Genome Project"/>
        </authorList>
    </citation>
    <scope>NUCLEOTIDE SEQUENCE</scope>
    <source>
        <strain evidence="3">CBS 342.82</strain>
    </source>
</reference>
<protein>
    <submittedName>
        <fullName evidence="3">Uncharacterized protein</fullName>
    </submittedName>
</protein>
<gene>
    <name evidence="3" type="ORF">K489DRAFT_231681</name>
</gene>
<dbReference type="RefSeq" id="XP_033459102.1">
    <property type="nucleotide sequence ID" value="XM_033599818.1"/>
</dbReference>
<sequence>MYAVCGMRCAALYCTALHGDATTTTTTTTSSTQRSTFRRQTPVERKLSGFGRRRCPETIHRPSDSWHTNVASLAEGEIDAPRSLCISPSVGLCPPLRRNYRTTHSS</sequence>
<accession>A0A6J3M233</accession>
<dbReference type="AlphaFoldDB" id="A0A6J3M233"/>
<dbReference type="Proteomes" id="UP000504637">
    <property type="component" value="Unplaced"/>
</dbReference>
<feature type="region of interest" description="Disordered" evidence="1">
    <location>
        <begin position="23"/>
        <end position="42"/>
    </location>
</feature>
<dbReference type="GeneID" id="54357617"/>